<dbReference type="EMBL" id="CM043046">
    <property type="protein sequence ID" value="KAI4561990.1"/>
    <property type="molecule type" value="Genomic_DNA"/>
</dbReference>
<comment type="caution">
    <text evidence="1">The sequence shown here is derived from an EMBL/GenBank/DDBJ whole genome shotgun (WGS) entry which is preliminary data.</text>
</comment>
<evidence type="ECO:0000313" key="2">
    <source>
        <dbReference type="Proteomes" id="UP001057279"/>
    </source>
</evidence>
<name>A0ACB9UA12_9CETA</name>
<organism evidence="1 2">
    <name type="scientific">Ovis ammon polii x Ovis aries</name>
    <dbReference type="NCBI Taxonomy" id="2918886"/>
    <lineage>
        <taxon>Eukaryota</taxon>
        <taxon>Metazoa</taxon>
        <taxon>Chordata</taxon>
        <taxon>Craniata</taxon>
        <taxon>Vertebrata</taxon>
        <taxon>Euteleostomi</taxon>
        <taxon>Mammalia</taxon>
        <taxon>Eutheria</taxon>
        <taxon>Laurasiatheria</taxon>
        <taxon>Artiodactyla</taxon>
        <taxon>Ruminantia</taxon>
        <taxon>Pecora</taxon>
        <taxon>Bovidae</taxon>
        <taxon>Caprinae</taxon>
        <taxon>Ovis</taxon>
    </lineage>
</organism>
<evidence type="ECO:0000313" key="1">
    <source>
        <dbReference type="EMBL" id="KAI4561990.1"/>
    </source>
</evidence>
<accession>A0ACB9UA12</accession>
<protein>
    <submittedName>
        <fullName evidence="1">Uncharacterized protein</fullName>
    </submittedName>
</protein>
<reference evidence="1" key="1">
    <citation type="submission" date="2022-03" db="EMBL/GenBank/DDBJ databases">
        <title>Genomic analyses of argali, domestic sheep and their hybrids provide insights into chromosomal evolution, heterosis and genetic basis of agronomic traits.</title>
        <authorList>
            <person name="Li M."/>
        </authorList>
    </citation>
    <scope>NUCLEOTIDE SEQUENCE</scope>
    <source>
        <strain evidence="1">F1 hybrid</strain>
    </source>
</reference>
<dbReference type="Proteomes" id="UP001057279">
    <property type="component" value="Linkage Group LG21"/>
</dbReference>
<proteinExistence type="predicted"/>
<sequence>MRPRLRLPSPTLAISCFQATWAPGEDPSPALSHEEKRQSPSPPVFHSLNHSLCETAFKFPMGLLSDKRLQPPPQVCVEAEIDSGPLLLAQPISTRAGSPFCSPLPGRGVPFREAPAYSNRRRRPPSTLAAPRLLLRSNSDNNLNAGAPDWAVCAATSHLSLSPQLLQQTPSKADGAAKTLGSYTPGPRSRSPSLNRLGGAGEDAKRPQQPWHVGPAFPPGANKDVLSAFEYPGPRRKLYSAVPGRLFVVVKPYQPQVDGEIPLHRGDRVKVLSIGEGGFWEGSARGHIGWFPAECVEEVHGKPRDSQAEMVTLTSSTFHLSGEALSDHLQGQLRPHPRASDVDQHGSILAGPPGASDEDVPFNEDRPVVAVEEETRADRSKKLFRHYTVGSYDSFDASRLPYVLPETAITTSPWAPVSDPPGNCRPRGVGTGSQGAPGHGEDEEAGSPSVPKAALAPSGPSGDARAESPPLASAWRFESSSQKQEGARGETARPLSPEPQAGGCPASAPSILHLPYLCSPGQDRA</sequence>
<gene>
    <name evidence="1" type="ORF">MJG53_017044</name>
</gene>
<keyword evidence="2" id="KW-1185">Reference proteome</keyword>